<feature type="compositionally biased region" description="Low complexity" evidence="1">
    <location>
        <begin position="918"/>
        <end position="944"/>
    </location>
</feature>
<dbReference type="RefSeq" id="WP_354694304.1">
    <property type="nucleotide sequence ID" value="NZ_JAZHOG010000003.1"/>
</dbReference>
<evidence type="ECO:0000256" key="1">
    <source>
        <dbReference type="SAM" id="MobiDB-lite"/>
    </source>
</evidence>
<dbReference type="Proteomes" id="UP001359886">
    <property type="component" value="Unassembled WGS sequence"/>
</dbReference>
<name>A0AAW9RDV3_9GAMM</name>
<proteinExistence type="predicted"/>
<feature type="compositionally biased region" description="Polar residues" evidence="1">
    <location>
        <begin position="830"/>
        <end position="842"/>
    </location>
</feature>
<feature type="transmembrane region" description="Helical" evidence="2">
    <location>
        <begin position="35"/>
        <end position="54"/>
    </location>
</feature>
<feature type="compositionally biased region" description="Basic and acidic residues" evidence="1">
    <location>
        <begin position="767"/>
        <end position="785"/>
    </location>
</feature>
<evidence type="ECO:0000256" key="2">
    <source>
        <dbReference type="SAM" id="Phobius"/>
    </source>
</evidence>
<feature type="compositionally biased region" description="Acidic residues" evidence="1">
    <location>
        <begin position="276"/>
        <end position="290"/>
    </location>
</feature>
<sequence>MTHRPPESRPGLPGETGHGHPTLRHAAQAITRRGFTARAAAGFMLALITALVLATSPRLHAADSDWPRTLAVDEGTVTIYRPMIDGLDETVLHYRAALAWRASDDAEPVFGAGWFDAPVDIDRNKRTVHPKGMTLQRARFPDGTTDIGTALTSAVAAASPRWNLDFPLDDLQAALEAAEAESTAAREINTAPPRIIYRDRPALLVQMDGDPVLRDIEESPYQAVINTPYPLISDGREFYLNAAPDVWYRADSATGPYRFDASPPADIAAMVKASQDDADNTDTPPEEDVEPVTAENAPEIVVSTVPAELLVTEGPADFAPLVDDLLVLQNSDDDVFMHVGSQQYYIVLAGRWYRAPSLNGPWAYESAELLPPAFASIPENSAQADARVYVAGTDEAQEAVLDAQVPQTAAIQRGEVDVEVQYDGDPRLEPVDGTEDLRYVRNTGATVLYSDRVYYLVEDGVWYVSTSPNGPWQVADRRPAEVDYILPSSPVYNTKYVYIYDSTPEVVYVGYTPGYTGSYVHHGTIVYGTGWYYRPWVTTHYYYPRHSTWGFHVGYTPWYGWSFGLSWGWGPFSLSYYTGGYWHEHRPWYHRHYGYWGPRGYRHHPRYYDRYRHYGHGYPRNRHARYDRYDRYDRYNRYDRRDRYGRYDRRARPGERTRNLYHDAHQRAPVADRNRGFARNDSRDRNNPANRVISGPDAGNRSRGNARSRVIEDRKIGLDRAGPVKTSDLRMKARVRDDRSSSRQKQLAGGKETRLTRSAASAKPGRNRTEPVTRSELHARADNLARNRVVRTPQQRSAPARTDKSVAARNRTGPVSRNELQTRADRVKRSSNPTQASRTASGRTDRETTRRNRTVPVSRGALQARAAQIGKAGNKTQPARNKTLNQRSATRPESRSSSQNRSQTQTRSRAVPATPRSTQARRTPAPVTRRASTNTRTTSSRQNRPVSIPERRTVTRQAPKRSASPAARQATPRSAPSRSAPARQARPQASRSVSAPSRSAPRRQATQRAAAPSRNTPSRSAAPKPTQRKAPARSRGAESAGRRGGERANGRRSRND</sequence>
<keyword evidence="2" id="KW-0812">Transmembrane</keyword>
<feature type="compositionally biased region" description="Low complexity" evidence="1">
    <location>
        <begin position="895"/>
        <end position="909"/>
    </location>
</feature>
<evidence type="ECO:0000313" key="4">
    <source>
        <dbReference type="Proteomes" id="UP001359886"/>
    </source>
</evidence>
<comment type="caution">
    <text evidence="3">The sequence shown here is derived from an EMBL/GenBank/DDBJ whole genome shotgun (WGS) entry which is preliminary data.</text>
</comment>
<reference evidence="3 4" key="1">
    <citation type="submission" date="2024-02" db="EMBL/GenBank/DDBJ databases">
        <title>A novel Wenzhouxiangellaceae bacterium, isolated from coastal sediments.</title>
        <authorList>
            <person name="Du Z.-J."/>
            <person name="Ye Y.-Q."/>
            <person name="Zhang X.-Y."/>
        </authorList>
    </citation>
    <scope>NUCLEOTIDE SEQUENCE [LARGE SCALE GENOMIC DNA]</scope>
    <source>
        <strain evidence="3 4">CH-27</strain>
    </source>
</reference>
<feature type="compositionally biased region" description="Basic and acidic residues" evidence="1">
    <location>
        <begin position="709"/>
        <end position="718"/>
    </location>
</feature>
<evidence type="ECO:0008006" key="5">
    <source>
        <dbReference type="Google" id="ProtNLM"/>
    </source>
</evidence>
<feature type="compositionally biased region" description="Basic and acidic residues" evidence="1">
    <location>
        <begin position="1040"/>
        <end position="1056"/>
    </location>
</feature>
<keyword evidence="2" id="KW-1133">Transmembrane helix</keyword>
<keyword evidence="4" id="KW-1185">Reference proteome</keyword>
<feature type="compositionally biased region" description="Basic and acidic residues" evidence="1">
    <location>
        <begin position="644"/>
        <end position="686"/>
    </location>
</feature>
<feature type="compositionally biased region" description="Low complexity" evidence="1">
    <location>
        <begin position="961"/>
        <end position="1014"/>
    </location>
</feature>
<feature type="region of interest" description="Disordered" evidence="1">
    <location>
        <begin position="644"/>
        <end position="1056"/>
    </location>
</feature>
<feature type="region of interest" description="Disordered" evidence="1">
    <location>
        <begin position="273"/>
        <end position="293"/>
    </location>
</feature>
<organism evidence="3 4">
    <name type="scientific">Elongatibacter sediminis</name>
    <dbReference type="NCBI Taxonomy" id="3119006"/>
    <lineage>
        <taxon>Bacteria</taxon>
        <taxon>Pseudomonadati</taxon>
        <taxon>Pseudomonadota</taxon>
        <taxon>Gammaproteobacteria</taxon>
        <taxon>Chromatiales</taxon>
        <taxon>Wenzhouxiangellaceae</taxon>
        <taxon>Elongatibacter</taxon>
    </lineage>
</organism>
<feature type="compositionally biased region" description="Polar residues" evidence="1">
    <location>
        <begin position="874"/>
        <end position="891"/>
    </location>
</feature>
<dbReference type="InterPro" id="IPR006311">
    <property type="entry name" value="TAT_signal"/>
</dbReference>
<feature type="compositionally biased region" description="Basic and acidic residues" evidence="1">
    <location>
        <begin position="727"/>
        <end position="741"/>
    </location>
</feature>
<evidence type="ECO:0000313" key="3">
    <source>
        <dbReference type="EMBL" id="MEJ8566983.1"/>
    </source>
</evidence>
<dbReference type="PROSITE" id="PS51318">
    <property type="entry name" value="TAT"/>
    <property type="match status" value="1"/>
</dbReference>
<gene>
    <name evidence="3" type="ORF">V3330_05050</name>
</gene>
<keyword evidence="2" id="KW-0472">Membrane</keyword>
<dbReference type="EMBL" id="JAZHOG010000003">
    <property type="protein sequence ID" value="MEJ8566983.1"/>
    <property type="molecule type" value="Genomic_DNA"/>
</dbReference>
<dbReference type="AlphaFoldDB" id="A0AAW9RDV3"/>
<protein>
    <recommendedName>
        <fullName evidence="5">Carbohydrate-binding family V/XII</fullName>
    </recommendedName>
</protein>
<feature type="region of interest" description="Disordered" evidence="1">
    <location>
        <begin position="1"/>
        <end position="21"/>
    </location>
</feature>
<accession>A0AAW9RDV3</accession>